<reference evidence="1" key="4">
    <citation type="submission" date="2025-08" db="UniProtKB">
        <authorList>
            <consortium name="Ensembl"/>
        </authorList>
    </citation>
    <scope>IDENTIFICATION</scope>
</reference>
<reference evidence="2" key="1">
    <citation type="journal article" date="2006" name="Science">
        <title>Ancient noncoding elements conserved in the human genome.</title>
        <authorList>
            <person name="Venkatesh B."/>
            <person name="Kirkness E.F."/>
            <person name="Loh Y.H."/>
            <person name="Halpern A.L."/>
            <person name="Lee A.P."/>
            <person name="Johnson J."/>
            <person name="Dandona N."/>
            <person name="Viswanathan L.D."/>
            <person name="Tay A."/>
            <person name="Venter J.C."/>
            <person name="Strausberg R.L."/>
            <person name="Brenner S."/>
        </authorList>
    </citation>
    <scope>NUCLEOTIDE SEQUENCE [LARGE SCALE GENOMIC DNA]</scope>
</reference>
<evidence type="ECO:0000313" key="2">
    <source>
        <dbReference type="Proteomes" id="UP000314986"/>
    </source>
</evidence>
<protein>
    <submittedName>
        <fullName evidence="1">Uncharacterized protein</fullName>
    </submittedName>
</protein>
<reference evidence="2" key="2">
    <citation type="journal article" date="2007" name="PLoS Biol.">
        <title>Survey sequencing and comparative analysis of the elephant shark (Callorhinchus milii) genome.</title>
        <authorList>
            <person name="Venkatesh B."/>
            <person name="Kirkness E.F."/>
            <person name="Loh Y.H."/>
            <person name="Halpern A.L."/>
            <person name="Lee A.P."/>
            <person name="Johnson J."/>
            <person name="Dandona N."/>
            <person name="Viswanathan L.D."/>
            <person name="Tay A."/>
            <person name="Venter J.C."/>
            <person name="Strausberg R.L."/>
            <person name="Brenner S."/>
        </authorList>
    </citation>
    <scope>NUCLEOTIDE SEQUENCE [LARGE SCALE GENOMIC DNA]</scope>
</reference>
<dbReference type="AlphaFoldDB" id="A0A4W3GJU2"/>
<dbReference type="Ensembl" id="ENSCMIT00000003188.1">
    <property type="protein sequence ID" value="ENSCMIP00000003075.1"/>
    <property type="gene ID" value="ENSCMIG00000001822.1"/>
</dbReference>
<name>A0A4W3GJU2_CALMI</name>
<evidence type="ECO:0000313" key="1">
    <source>
        <dbReference type="Ensembl" id="ENSCMIP00000003075.1"/>
    </source>
</evidence>
<dbReference type="Proteomes" id="UP000314986">
    <property type="component" value="Unassembled WGS sequence"/>
</dbReference>
<accession>A0A4W3GJU2</accession>
<proteinExistence type="predicted"/>
<keyword evidence="2" id="KW-1185">Reference proteome</keyword>
<dbReference type="InParanoid" id="A0A4W3GJU2"/>
<dbReference type="FunCoup" id="A0A4W3GJU2">
    <property type="interactions" value="715"/>
</dbReference>
<reference evidence="1" key="5">
    <citation type="submission" date="2025-09" db="UniProtKB">
        <authorList>
            <consortium name="Ensembl"/>
        </authorList>
    </citation>
    <scope>IDENTIFICATION</scope>
</reference>
<reference evidence="2" key="3">
    <citation type="journal article" date="2014" name="Nature">
        <title>Elephant shark genome provides unique insights into gnathostome evolution.</title>
        <authorList>
            <consortium name="International Elephant Shark Genome Sequencing Consortium"/>
            <person name="Venkatesh B."/>
            <person name="Lee A.P."/>
            <person name="Ravi V."/>
            <person name="Maurya A.K."/>
            <person name="Lian M.M."/>
            <person name="Swann J.B."/>
            <person name="Ohta Y."/>
            <person name="Flajnik M.F."/>
            <person name="Sutoh Y."/>
            <person name="Kasahara M."/>
            <person name="Hoon S."/>
            <person name="Gangu V."/>
            <person name="Roy S.W."/>
            <person name="Irimia M."/>
            <person name="Korzh V."/>
            <person name="Kondrychyn I."/>
            <person name="Lim Z.W."/>
            <person name="Tay B.H."/>
            <person name="Tohari S."/>
            <person name="Kong K.W."/>
            <person name="Ho S."/>
            <person name="Lorente-Galdos B."/>
            <person name="Quilez J."/>
            <person name="Marques-Bonet T."/>
            <person name="Raney B.J."/>
            <person name="Ingham P.W."/>
            <person name="Tay A."/>
            <person name="Hillier L.W."/>
            <person name="Minx P."/>
            <person name="Boehm T."/>
            <person name="Wilson R.K."/>
            <person name="Brenner S."/>
            <person name="Warren W.C."/>
        </authorList>
    </citation>
    <scope>NUCLEOTIDE SEQUENCE [LARGE SCALE GENOMIC DNA]</scope>
</reference>
<sequence>MDQHSDHVLFCVQVAELCSCRMRLHVYFVVSSDIFTLVAGESNYPAKVWYAIAVLGGNILDSVRIGIDNGRPNNGTNELKGKSADNAIATGETDLANVQSGKAQAMAIYCYRGEE</sequence>
<organism evidence="1 2">
    <name type="scientific">Callorhinchus milii</name>
    <name type="common">Ghost shark</name>
    <dbReference type="NCBI Taxonomy" id="7868"/>
    <lineage>
        <taxon>Eukaryota</taxon>
        <taxon>Metazoa</taxon>
        <taxon>Chordata</taxon>
        <taxon>Craniata</taxon>
        <taxon>Vertebrata</taxon>
        <taxon>Chondrichthyes</taxon>
        <taxon>Holocephali</taxon>
        <taxon>Chimaeriformes</taxon>
        <taxon>Callorhinchidae</taxon>
        <taxon>Callorhinchus</taxon>
    </lineage>
</organism>